<accession>A0A6L8V6V6</accession>
<evidence type="ECO:0000313" key="1">
    <source>
        <dbReference type="EMBL" id="MZQ85336.1"/>
    </source>
</evidence>
<keyword evidence="2" id="KW-1185">Reference proteome</keyword>
<dbReference type="AlphaFoldDB" id="A0A6L8V6V6"/>
<dbReference type="Proteomes" id="UP000481087">
    <property type="component" value="Unassembled WGS sequence"/>
</dbReference>
<name>A0A6L8V6V6_9BACL</name>
<sequence length="71" mass="8419">MVNWFLLEIIAAVGNREEGESDIQTVIREMLEDPIPKQFEFMNNQTFSPLLKDNVYLIVSEWIKDHRFTDC</sequence>
<proteinExistence type="predicted"/>
<dbReference type="EMBL" id="WTUZ01000022">
    <property type="protein sequence ID" value="MZQ85336.1"/>
    <property type="molecule type" value="Genomic_DNA"/>
</dbReference>
<evidence type="ECO:0000313" key="2">
    <source>
        <dbReference type="Proteomes" id="UP000481087"/>
    </source>
</evidence>
<gene>
    <name evidence="1" type="ORF">GQF01_24775</name>
</gene>
<organism evidence="1 2">
    <name type="scientific">Paenibacillus silvestris</name>
    <dbReference type="NCBI Taxonomy" id="2606219"/>
    <lineage>
        <taxon>Bacteria</taxon>
        <taxon>Bacillati</taxon>
        <taxon>Bacillota</taxon>
        <taxon>Bacilli</taxon>
        <taxon>Bacillales</taxon>
        <taxon>Paenibacillaceae</taxon>
        <taxon>Paenibacillus</taxon>
    </lineage>
</organism>
<reference evidence="1 2" key="1">
    <citation type="submission" date="2019-12" db="EMBL/GenBank/DDBJ databases">
        <title>Paenibacillus sp. nov. sp. isolated from soil.</title>
        <authorList>
            <person name="Kim J."/>
            <person name="Jeong S.E."/>
            <person name="Jung H.S."/>
            <person name="Jeon C.O."/>
        </authorList>
    </citation>
    <scope>NUCLEOTIDE SEQUENCE [LARGE SCALE GENOMIC DNA]</scope>
    <source>
        <strain evidence="1 2">5J-6</strain>
    </source>
</reference>
<protein>
    <submittedName>
        <fullName evidence="1">Uncharacterized protein</fullName>
    </submittedName>
</protein>
<comment type="caution">
    <text evidence="1">The sequence shown here is derived from an EMBL/GenBank/DDBJ whole genome shotgun (WGS) entry which is preliminary data.</text>
</comment>